<dbReference type="Pfam" id="PF00254">
    <property type="entry name" value="FKBP_C"/>
    <property type="match status" value="1"/>
</dbReference>
<dbReference type="Gene3D" id="2.20.70.10">
    <property type="match status" value="1"/>
</dbReference>
<dbReference type="PANTHER" id="PTHR10516:SF443">
    <property type="entry name" value="FK506-BINDING PROTEIN 59-RELATED"/>
    <property type="match status" value="1"/>
</dbReference>
<dbReference type="InterPro" id="IPR050689">
    <property type="entry name" value="FKBP-type_PPIase"/>
</dbReference>
<evidence type="ECO:0000256" key="3">
    <source>
        <dbReference type="ARBA" id="ARBA00023110"/>
    </source>
</evidence>
<dbReference type="SUPFAM" id="SSF54534">
    <property type="entry name" value="FKBP-like"/>
    <property type="match status" value="1"/>
</dbReference>
<reference evidence="7" key="2">
    <citation type="submission" date="2011-02" db="EMBL/GenBank/DDBJ databases">
        <authorList>
            <person name="MacLean D."/>
        </authorList>
    </citation>
    <scope>NUCLEOTIDE SEQUENCE</scope>
</reference>
<evidence type="ECO:0000256" key="2">
    <source>
        <dbReference type="ARBA" id="ARBA00013194"/>
    </source>
</evidence>
<dbReference type="InterPro" id="IPR046357">
    <property type="entry name" value="PPIase_dom_sf"/>
</dbReference>
<reference evidence="7" key="1">
    <citation type="journal article" date="2011" name="PLoS Biol.">
        <title>Gene gain and loss during evolution of obligate parasitism in the white rust pathogen of Arabidopsis thaliana.</title>
        <authorList>
            <person name="Kemen E."/>
            <person name="Gardiner A."/>
            <person name="Schultz-Larsen T."/>
            <person name="Kemen A.C."/>
            <person name="Balmuth A.L."/>
            <person name="Robert-Seilaniantz A."/>
            <person name="Bailey K."/>
            <person name="Holub E."/>
            <person name="Studholme D.J."/>
            <person name="Maclean D."/>
            <person name="Jones J.D."/>
        </authorList>
    </citation>
    <scope>NUCLEOTIDE SEQUENCE</scope>
</reference>
<dbReference type="EMBL" id="FR824069">
    <property type="protein sequence ID" value="CCA16673.1"/>
    <property type="molecule type" value="Genomic_DNA"/>
</dbReference>
<evidence type="ECO:0000259" key="6">
    <source>
        <dbReference type="PROSITE" id="PS50059"/>
    </source>
</evidence>
<dbReference type="HOGENOM" id="CLU_693386_0_0_1"/>
<dbReference type="EC" id="5.2.1.8" evidence="2 5"/>
<keyword evidence="3 5" id="KW-0697">Rotamase</keyword>
<accession>F0W6C9</accession>
<keyword evidence="4 5" id="KW-0413">Isomerase</keyword>
<evidence type="ECO:0000313" key="7">
    <source>
        <dbReference type="EMBL" id="CCA16673.1"/>
    </source>
</evidence>
<dbReference type="InterPro" id="IPR001202">
    <property type="entry name" value="WW_dom"/>
</dbReference>
<dbReference type="AlphaFoldDB" id="F0W6C9"/>
<protein>
    <recommendedName>
        <fullName evidence="2 5">peptidylprolyl isomerase</fullName>
        <ecNumber evidence="2 5">5.2.1.8</ecNumber>
    </recommendedName>
</protein>
<dbReference type="GO" id="GO:0005737">
    <property type="term" value="C:cytoplasm"/>
    <property type="evidence" value="ECO:0007669"/>
    <property type="project" value="TreeGrafter"/>
</dbReference>
<dbReference type="InterPro" id="IPR001179">
    <property type="entry name" value="PPIase_FKBP_dom"/>
</dbReference>
<dbReference type="PROSITE" id="PS50059">
    <property type="entry name" value="FKBP_PPIASE"/>
    <property type="match status" value="1"/>
</dbReference>
<dbReference type="Gene3D" id="3.10.50.40">
    <property type="match status" value="1"/>
</dbReference>
<dbReference type="PANTHER" id="PTHR10516">
    <property type="entry name" value="PEPTIDYL-PROLYL CIS-TRANS ISOMERASE"/>
    <property type="match status" value="1"/>
</dbReference>
<name>F0W6C9_9STRA</name>
<feature type="domain" description="PPIase FKBP-type" evidence="6">
    <location>
        <begin position="330"/>
        <end position="398"/>
    </location>
</feature>
<gene>
    <name evidence="7" type="primary">AlNc14C24G2429</name>
    <name evidence="7" type="ORF">ALNC14_028160</name>
</gene>
<organism evidence="7">
    <name type="scientific">Albugo laibachii Nc14</name>
    <dbReference type="NCBI Taxonomy" id="890382"/>
    <lineage>
        <taxon>Eukaryota</taxon>
        <taxon>Sar</taxon>
        <taxon>Stramenopiles</taxon>
        <taxon>Oomycota</taxon>
        <taxon>Peronosporomycetes</taxon>
        <taxon>Albuginales</taxon>
        <taxon>Albuginaceae</taxon>
        <taxon>Albugo</taxon>
    </lineage>
</organism>
<evidence type="ECO:0000256" key="4">
    <source>
        <dbReference type="ARBA" id="ARBA00023235"/>
    </source>
</evidence>
<proteinExistence type="predicted"/>
<evidence type="ECO:0000256" key="5">
    <source>
        <dbReference type="PROSITE-ProRule" id="PRU00277"/>
    </source>
</evidence>
<evidence type="ECO:0000256" key="1">
    <source>
        <dbReference type="ARBA" id="ARBA00000971"/>
    </source>
</evidence>
<dbReference type="CDD" id="cd00201">
    <property type="entry name" value="WW"/>
    <property type="match status" value="1"/>
</dbReference>
<comment type="catalytic activity">
    <reaction evidence="1 5">
        <text>[protein]-peptidylproline (omega=180) = [protein]-peptidylproline (omega=0)</text>
        <dbReference type="Rhea" id="RHEA:16237"/>
        <dbReference type="Rhea" id="RHEA-COMP:10747"/>
        <dbReference type="Rhea" id="RHEA-COMP:10748"/>
        <dbReference type="ChEBI" id="CHEBI:83833"/>
        <dbReference type="ChEBI" id="CHEBI:83834"/>
        <dbReference type="EC" id="5.2.1.8"/>
    </reaction>
</comment>
<sequence>MAQTCNDNETTRFQDAIRIQCCYRRFKAQRYLERLVFKVYEKCYDETYQTFYYHNKKTGHSSWLKPTLLGEKQDIKVSQYVRDHYGSNAFSFTELDFYKKQFQSMSDNDDLLTQVNVYEIFVSVFGAIPHEHVHQLIEKVAPHLTNEWNGIDFETYLRILQAQKAYTPHAISLYHTATFRSDSISSLHSQFQQIDPNYVANWYRSLPQSIKSGYPTISIANQHTAIDFNGFLYLLETILQQNQYPTQAQFSVIEILELSSQYKSPIAVTNSTQAQSESASNSLKETAENISLSQFISLEQLYSRFQHKSGNGIQLRTIYPGDATHSPSIGQYVCVHYSCVYAKEIIESTHSRGKPLEFRIGAGHLIVGFDHGIRMMSLGETSLLTLDPEVAYGNEGSS</sequence>
<dbReference type="GO" id="GO:0003755">
    <property type="term" value="F:peptidyl-prolyl cis-trans isomerase activity"/>
    <property type="evidence" value="ECO:0007669"/>
    <property type="project" value="UniProtKB-KW"/>
</dbReference>